<feature type="transmembrane region" description="Helical" evidence="5">
    <location>
        <begin position="86"/>
        <end position="110"/>
    </location>
</feature>
<keyword evidence="7" id="KW-1185">Reference proteome</keyword>
<dbReference type="InterPro" id="IPR001129">
    <property type="entry name" value="Membr-assoc_MAPEG"/>
</dbReference>
<dbReference type="PANTHER" id="PTHR10250">
    <property type="entry name" value="MICROSOMAL GLUTATHIONE S-TRANSFERASE"/>
    <property type="match status" value="1"/>
</dbReference>
<organism evidence="6 7">
    <name type="scientific">Parascedosporium putredinis</name>
    <dbReference type="NCBI Taxonomy" id="1442378"/>
    <lineage>
        <taxon>Eukaryota</taxon>
        <taxon>Fungi</taxon>
        <taxon>Dikarya</taxon>
        <taxon>Ascomycota</taxon>
        <taxon>Pezizomycotina</taxon>
        <taxon>Sordariomycetes</taxon>
        <taxon>Hypocreomycetidae</taxon>
        <taxon>Microascales</taxon>
        <taxon>Microascaceae</taxon>
        <taxon>Parascedosporium</taxon>
    </lineage>
</organism>
<dbReference type="GO" id="GO:0004364">
    <property type="term" value="F:glutathione transferase activity"/>
    <property type="evidence" value="ECO:0007669"/>
    <property type="project" value="TreeGrafter"/>
</dbReference>
<feature type="transmembrane region" description="Helical" evidence="5">
    <location>
        <begin position="130"/>
        <end position="148"/>
    </location>
</feature>
<dbReference type="Gene3D" id="1.20.120.550">
    <property type="entry name" value="Membrane associated eicosanoid/glutathione metabolism-like domain"/>
    <property type="match status" value="1"/>
</dbReference>
<evidence type="ECO:0000256" key="1">
    <source>
        <dbReference type="ARBA" id="ARBA00004141"/>
    </source>
</evidence>
<keyword evidence="3 5" id="KW-1133">Transmembrane helix</keyword>
<sequence length="157" mass="17055">MSSIALQIPQEYGYVILSGALTVLVGFWHGARVGPFRKRAGVPYPYLYASAEQTAAAKSQNEKDALYLFNCAQRGHGNFLEGHTSFLYLLLAAGLKYPVTSAALGAWWSFSRVLYAIGYTNVDKKNGTGRYIGSGQYISFLGLLGLTIKTGLDMVNA</sequence>
<dbReference type="SUPFAM" id="SSF161084">
    <property type="entry name" value="MAPEG domain-like"/>
    <property type="match status" value="1"/>
</dbReference>
<keyword evidence="2 5" id="KW-0812">Transmembrane</keyword>
<proteinExistence type="predicted"/>
<dbReference type="OrthoDB" id="410651at2759"/>
<dbReference type="PANTHER" id="PTHR10250:SF26">
    <property type="entry name" value="GLUTATHIONE S-TRANSFERASE 3, MITOCHONDRIAL"/>
    <property type="match status" value="1"/>
</dbReference>
<dbReference type="AlphaFoldDB" id="A0A9P1H9N7"/>
<accession>A0A9P1H9N7</accession>
<comment type="caution">
    <text evidence="6">The sequence shown here is derived from an EMBL/GenBank/DDBJ whole genome shotgun (WGS) entry which is preliminary data.</text>
</comment>
<dbReference type="InterPro" id="IPR023352">
    <property type="entry name" value="MAPEG-like_dom_sf"/>
</dbReference>
<reference evidence="6" key="1">
    <citation type="submission" date="2022-11" db="EMBL/GenBank/DDBJ databases">
        <authorList>
            <person name="Scott C."/>
            <person name="Bruce N."/>
        </authorList>
    </citation>
    <scope>NUCLEOTIDE SEQUENCE</scope>
</reference>
<protein>
    <recommendedName>
        <fullName evidence="8">Membrane-associated proteins in eicosanoid and glutathione metabolism</fullName>
    </recommendedName>
</protein>
<name>A0A9P1H9N7_9PEZI</name>
<dbReference type="GO" id="GO:0005635">
    <property type="term" value="C:nuclear envelope"/>
    <property type="evidence" value="ECO:0007669"/>
    <property type="project" value="TreeGrafter"/>
</dbReference>
<evidence type="ECO:0008006" key="8">
    <source>
        <dbReference type="Google" id="ProtNLM"/>
    </source>
</evidence>
<dbReference type="InterPro" id="IPR050997">
    <property type="entry name" value="MAPEG"/>
</dbReference>
<dbReference type="GO" id="GO:0004602">
    <property type="term" value="F:glutathione peroxidase activity"/>
    <property type="evidence" value="ECO:0007669"/>
    <property type="project" value="TreeGrafter"/>
</dbReference>
<dbReference type="EMBL" id="CALLCH030000017">
    <property type="protein sequence ID" value="CAI4218063.1"/>
    <property type="molecule type" value="Genomic_DNA"/>
</dbReference>
<evidence type="ECO:0000313" key="7">
    <source>
        <dbReference type="Proteomes" id="UP000838763"/>
    </source>
</evidence>
<evidence type="ECO:0000256" key="2">
    <source>
        <dbReference type="ARBA" id="ARBA00022692"/>
    </source>
</evidence>
<dbReference type="GO" id="GO:0005783">
    <property type="term" value="C:endoplasmic reticulum"/>
    <property type="evidence" value="ECO:0007669"/>
    <property type="project" value="TreeGrafter"/>
</dbReference>
<evidence type="ECO:0000256" key="3">
    <source>
        <dbReference type="ARBA" id="ARBA00022989"/>
    </source>
</evidence>
<feature type="transmembrane region" description="Helical" evidence="5">
    <location>
        <begin position="12"/>
        <end position="31"/>
    </location>
</feature>
<evidence type="ECO:0000256" key="5">
    <source>
        <dbReference type="SAM" id="Phobius"/>
    </source>
</evidence>
<evidence type="ECO:0000256" key="4">
    <source>
        <dbReference type="ARBA" id="ARBA00023136"/>
    </source>
</evidence>
<gene>
    <name evidence="6" type="ORF">PPNO1_LOCUS7660</name>
</gene>
<comment type="subcellular location">
    <subcellularLocation>
        <location evidence="1">Membrane</location>
        <topology evidence="1">Multi-pass membrane protein</topology>
    </subcellularLocation>
</comment>
<dbReference type="Pfam" id="PF01124">
    <property type="entry name" value="MAPEG"/>
    <property type="match status" value="1"/>
</dbReference>
<dbReference type="Proteomes" id="UP000838763">
    <property type="component" value="Unassembled WGS sequence"/>
</dbReference>
<dbReference type="GO" id="GO:0016020">
    <property type="term" value="C:membrane"/>
    <property type="evidence" value="ECO:0007669"/>
    <property type="project" value="UniProtKB-SubCell"/>
</dbReference>
<keyword evidence="4 5" id="KW-0472">Membrane</keyword>
<evidence type="ECO:0000313" key="6">
    <source>
        <dbReference type="EMBL" id="CAI4218063.1"/>
    </source>
</evidence>